<gene>
    <name evidence="9" type="ORF">A2573_01970</name>
</gene>
<dbReference type="Pfam" id="PF00999">
    <property type="entry name" value="Na_H_Exchanger"/>
    <property type="match status" value="1"/>
</dbReference>
<evidence type="ECO:0000256" key="6">
    <source>
        <dbReference type="ARBA" id="ARBA00023136"/>
    </source>
</evidence>
<feature type="transmembrane region" description="Helical" evidence="7">
    <location>
        <begin position="290"/>
        <end position="312"/>
    </location>
</feature>
<feature type="transmembrane region" description="Helical" evidence="7">
    <location>
        <begin position="324"/>
        <end position="346"/>
    </location>
</feature>
<evidence type="ECO:0000256" key="1">
    <source>
        <dbReference type="ARBA" id="ARBA00004141"/>
    </source>
</evidence>
<dbReference type="InterPro" id="IPR006153">
    <property type="entry name" value="Cation/H_exchanger_TM"/>
</dbReference>
<evidence type="ECO:0000256" key="5">
    <source>
        <dbReference type="ARBA" id="ARBA00022989"/>
    </source>
</evidence>
<protein>
    <recommendedName>
        <fullName evidence="8">RCK N-terminal domain-containing protein</fullName>
    </recommendedName>
</protein>
<dbReference type="PROSITE" id="PS51201">
    <property type="entry name" value="RCK_N"/>
    <property type="match status" value="1"/>
</dbReference>
<dbReference type="InterPro" id="IPR036291">
    <property type="entry name" value="NAD(P)-bd_dom_sf"/>
</dbReference>
<feature type="transmembrane region" description="Helical" evidence="7">
    <location>
        <begin position="352"/>
        <end position="369"/>
    </location>
</feature>
<keyword evidence="6 7" id="KW-0472">Membrane</keyword>
<dbReference type="Proteomes" id="UP000177596">
    <property type="component" value="Unassembled WGS sequence"/>
</dbReference>
<dbReference type="PANTHER" id="PTHR42751">
    <property type="entry name" value="SODIUM/HYDROGEN EXCHANGER FAMILY/TRKA DOMAIN PROTEIN"/>
    <property type="match status" value="1"/>
</dbReference>
<evidence type="ECO:0000259" key="8">
    <source>
        <dbReference type="PROSITE" id="PS51201"/>
    </source>
</evidence>
<evidence type="ECO:0000313" key="10">
    <source>
        <dbReference type="Proteomes" id="UP000177596"/>
    </source>
</evidence>
<proteinExistence type="inferred from homology"/>
<dbReference type="GO" id="GO:0015297">
    <property type="term" value="F:antiporter activity"/>
    <property type="evidence" value="ECO:0007669"/>
    <property type="project" value="InterPro"/>
</dbReference>
<reference evidence="9 10" key="1">
    <citation type="journal article" date="2016" name="Nat. Commun.">
        <title>Thousands of microbial genomes shed light on interconnected biogeochemical processes in an aquifer system.</title>
        <authorList>
            <person name="Anantharaman K."/>
            <person name="Brown C.T."/>
            <person name="Hug L.A."/>
            <person name="Sharon I."/>
            <person name="Castelle C.J."/>
            <person name="Probst A.J."/>
            <person name="Thomas B.C."/>
            <person name="Singh A."/>
            <person name="Wilkins M.J."/>
            <person name="Karaoz U."/>
            <person name="Brodie E.L."/>
            <person name="Williams K.H."/>
            <person name="Hubbard S.S."/>
            <person name="Banfield J.F."/>
        </authorList>
    </citation>
    <scope>NUCLEOTIDE SEQUENCE [LARGE SCALE GENOMIC DNA]</scope>
</reference>
<evidence type="ECO:0000256" key="4">
    <source>
        <dbReference type="ARBA" id="ARBA00022692"/>
    </source>
</evidence>
<feature type="transmembrane region" description="Helical" evidence="7">
    <location>
        <begin position="171"/>
        <end position="192"/>
    </location>
</feature>
<dbReference type="GO" id="GO:0006813">
    <property type="term" value="P:potassium ion transport"/>
    <property type="evidence" value="ECO:0007669"/>
    <property type="project" value="InterPro"/>
</dbReference>
<keyword evidence="3" id="KW-0813">Transport</keyword>
<feature type="transmembrane region" description="Helical" evidence="7">
    <location>
        <begin position="6"/>
        <end position="24"/>
    </location>
</feature>
<dbReference type="PANTHER" id="PTHR42751:SF3">
    <property type="entry name" value="SODIUM_GLUTAMATE SYMPORTER"/>
    <property type="match status" value="1"/>
</dbReference>
<dbReference type="Pfam" id="PF02254">
    <property type="entry name" value="TrkA_N"/>
    <property type="match status" value="1"/>
</dbReference>
<dbReference type="GO" id="GO:0016020">
    <property type="term" value="C:membrane"/>
    <property type="evidence" value="ECO:0007669"/>
    <property type="project" value="UniProtKB-SubCell"/>
</dbReference>
<dbReference type="InterPro" id="IPR038770">
    <property type="entry name" value="Na+/solute_symporter_sf"/>
</dbReference>
<feature type="transmembrane region" description="Helical" evidence="7">
    <location>
        <begin position="78"/>
        <end position="103"/>
    </location>
</feature>
<feature type="transmembrane region" description="Helical" evidence="7">
    <location>
        <begin position="109"/>
        <end position="130"/>
    </location>
</feature>
<feature type="transmembrane region" description="Helical" evidence="7">
    <location>
        <begin position="265"/>
        <end position="284"/>
    </location>
</feature>
<accession>A0A1F8DIF1</accession>
<dbReference type="EMBL" id="MGIL01000015">
    <property type="protein sequence ID" value="OGM88156.1"/>
    <property type="molecule type" value="Genomic_DNA"/>
</dbReference>
<evidence type="ECO:0000256" key="2">
    <source>
        <dbReference type="ARBA" id="ARBA00005551"/>
    </source>
</evidence>
<comment type="subcellular location">
    <subcellularLocation>
        <location evidence="1">Membrane</location>
        <topology evidence="1">Multi-pass membrane protein</topology>
    </subcellularLocation>
</comment>
<sequence length="561" mass="60497">MDLTLGLFFVVVSAVAGGFLAKVIKAPGLVGYIIAGIVVGAILPPGLKEVSGLAEVGIILLLFSIGVELSFKRLSRYLRIAVFGGLIQIVLVTLFSYITLYLFGFSPAVSLVLSLGFSVSSTAVLVKILADRGETDTMHGEIMIGWLLVQDLAVIPMMVALPFLAATGGDWVGGVVLSAVKVILVIFGVVLLGKKVVPYFIHILAGTNSRELLLLASIAFALGTAAVTSLFGISPALGAFLAGVVISESQEHHAIFAEMRPLRDLFVALFFVTLGFLVAPAVVISKFGLILVLTFIVITLKILVTFIVSSAFGYKGKTGIANSFGLAQVGEFAFVIFSASLALKILSPEETSIGIAVTLLTLILSPILYKSIVPFWRKMKLLTAKYPSLSKLFMSGERHDTDVSIFENHIIICGYGRVGSWVGKALKEYGIPFVVVDYNQKVVQELKDAGVTVIYGDPTEPEVLEAVGVRGAKAIILAIPDRVVQETLITYVQTVAPDVKIISRAHRDEDWEKLKTLRVDKIVQPEFEAALQIIRGVLASRGKRRDEINDLIRSLRSSHSR</sequence>
<dbReference type="Gene3D" id="3.40.50.720">
    <property type="entry name" value="NAD(P)-binding Rossmann-like Domain"/>
    <property type="match status" value="1"/>
</dbReference>
<evidence type="ECO:0000313" key="9">
    <source>
        <dbReference type="EMBL" id="OGM88156.1"/>
    </source>
</evidence>
<evidence type="ECO:0000256" key="7">
    <source>
        <dbReference type="SAM" id="Phobius"/>
    </source>
</evidence>
<feature type="transmembrane region" description="Helical" evidence="7">
    <location>
        <begin position="53"/>
        <end position="71"/>
    </location>
</feature>
<name>A0A1F8DIF1_9BACT</name>
<feature type="transmembrane region" description="Helical" evidence="7">
    <location>
        <begin position="29"/>
        <end position="47"/>
    </location>
</feature>
<dbReference type="InterPro" id="IPR003148">
    <property type="entry name" value="RCK_N"/>
</dbReference>
<feature type="transmembrane region" description="Helical" evidence="7">
    <location>
        <begin position="142"/>
        <end position="165"/>
    </location>
</feature>
<evidence type="ECO:0000256" key="3">
    <source>
        <dbReference type="ARBA" id="ARBA00022448"/>
    </source>
</evidence>
<organism evidence="9 10">
    <name type="scientific">Candidatus Woesebacteria bacterium RIFOXYD1_FULL_43_18</name>
    <dbReference type="NCBI Taxonomy" id="1802551"/>
    <lineage>
        <taxon>Bacteria</taxon>
        <taxon>Candidatus Woeseibacteriota</taxon>
    </lineage>
</organism>
<comment type="similarity">
    <text evidence="2">Belongs to the monovalent cation:proton antiporter 2 (CPA2) transporter (TC 2.A.37) family.</text>
</comment>
<dbReference type="GO" id="GO:1902600">
    <property type="term" value="P:proton transmembrane transport"/>
    <property type="evidence" value="ECO:0007669"/>
    <property type="project" value="InterPro"/>
</dbReference>
<dbReference type="Gene3D" id="1.20.1530.20">
    <property type="match status" value="1"/>
</dbReference>
<keyword evidence="5 7" id="KW-1133">Transmembrane helix</keyword>
<dbReference type="AlphaFoldDB" id="A0A1F8DIF1"/>
<dbReference type="SUPFAM" id="SSF51735">
    <property type="entry name" value="NAD(P)-binding Rossmann-fold domains"/>
    <property type="match status" value="1"/>
</dbReference>
<feature type="domain" description="RCK N-terminal" evidence="8">
    <location>
        <begin position="407"/>
        <end position="523"/>
    </location>
</feature>
<keyword evidence="4 7" id="KW-0812">Transmembrane</keyword>
<comment type="caution">
    <text evidence="9">The sequence shown here is derived from an EMBL/GenBank/DDBJ whole genome shotgun (WGS) entry which is preliminary data.</text>
</comment>